<dbReference type="Pfam" id="PF06827">
    <property type="entry name" value="zf-FPG_IleRS"/>
    <property type="match status" value="1"/>
</dbReference>
<gene>
    <name evidence="15 18" type="primary">mutM</name>
    <name evidence="15" type="synonym">fpg</name>
    <name evidence="18" type="ORF">SGLAD_v1c08440</name>
</gene>
<dbReference type="InterPro" id="IPR035937">
    <property type="entry name" value="FPG_N"/>
</dbReference>
<dbReference type="KEGG" id="sgq:SGLAD_v1c08440"/>
<dbReference type="InterPro" id="IPR010979">
    <property type="entry name" value="Ribosomal_uS13-like_H2TH"/>
</dbReference>
<evidence type="ECO:0000256" key="13">
    <source>
        <dbReference type="ARBA" id="ARBA00023295"/>
    </source>
</evidence>
<name>A0A4P7AJV9_9MOLU</name>
<keyword evidence="8 15" id="KW-0862">Zinc</keyword>
<dbReference type="PANTHER" id="PTHR22993:SF9">
    <property type="entry name" value="FORMAMIDOPYRIMIDINE-DNA GLYCOSYLASE"/>
    <property type="match status" value="1"/>
</dbReference>
<dbReference type="SUPFAM" id="SSF81624">
    <property type="entry name" value="N-terminal domain of MutM-like DNA repair proteins"/>
    <property type="match status" value="1"/>
</dbReference>
<accession>A0A4P7AJV9</accession>
<dbReference type="PROSITE" id="PS51066">
    <property type="entry name" value="ZF_FPG_2"/>
    <property type="match status" value="1"/>
</dbReference>
<comment type="catalytic activity">
    <reaction evidence="14 15">
        <text>2'-deoxyribonucleotide-(2'-deoxyribose 5'-phosphate)-2'-deoxyribonucleotide-DNA = a 3'-end 2'-deoxyribonucleotide-(2,3-dehydro-2,3-deoxyribose 5'-phosphate)-DNA + a 5'-end 5'-phospho-2'-deoxyribonucleoside-DNA + H(+)</text>
        <dbReference type="Rhea" id="RHEA:66592"/>
        <dbReference type="Rhea" id="RHEA-COMP:13180"/>
        <dbReference type="Rhea" id="RHEA-COMP:16897"/>
        <dbReference type="Rhea" id="RHEA-COMP:17067"/>
        <dbReference type="ChEBI" id="CHEBI:15378"/>
        <dbReference type="ChEBI" id="CHEBI:136412"/>
        <dbReference type="ChEBI" id="CHEBI:157695"/>
        <dbReference type="ChEBI" id="CHEBI:167181"/>
        <dbReference type="EC" id="4.2.99.18"/>
    </reaction>
</comment>
<dbReference type="InterPro" id="IPR020629">
    <property type="entry name" value="FPG_Glyclase"/>
</dbReference>
<dbReference type="CDD" id="cd08966">
    <property type="entry name" value="EcFpg-like_N"/>
    <property type="match status" value="1"/>
</dbReference>
<dbReference type="Pfam" id="PF06831">
    <property type="entry name" value="H2TH"/>
    <property type="match status" value="1"/>
</dbReference>
<evidence type="ECO:0000256" key="11">
    <source>
        <dbReference type="ARBA" id="ARBA00023239"/>
    </source>
</evidence>
<evidence type="ECO:0000256" key="10">
    <source>
        <dbReference type="ARBA" id="ARBA00023204"/>
    </source>
</evidence>
<evidence type="ECO:0000313" key="18">
    <source>
        <dbReference type="EMBL" id="QBQ08043.1"/>
    </source>
</evidence>
<dbReference type="GO" id="GO:0003684">
    <property type="term" value="F:damaged DNA binding"/>
    <property type="evidence" value="ECO:0007669"/>
    <property type="project" value="InterPro"/>
</dbReference>
<dbReference type="EC" id="3.2.2.23" evidence="15"/>
<organism evidence="18 19">
    <name type="scientific">Spiroplasma gladiatoris</name>
    <dbReference type="NCBI Taxonomy" id="2143"/>
    <lineage>
        <taxon>Bacteria</taxon>
        <taxon>Bacillati</taxon>
        <taxon>Mycoplasmatota</taxon>
        <taxon>Mollicutes</taxon>
        <taxon>Entomoplasmatales</taxon>
        <taxon>Spiroplasmataceae</taxon>
        <taxon>Spiroplasma</taxon>
    </lineage>
</organism>
<dbReference type="GO" id="GO:0003690">
    <property type="term" value="F:double-stranded DNA binding"/>
    <property type="evidence" value="ECO:0007669"/>
    <property type="project" value="UniProtKB-ARBA"/>
</dbReference>
<feature type="active site" description="Proton donor; for beta-elimination activity" evidence="15">
    <location>
        <position position="60"/>
    </location>
</feature>
<comment type="cofactor">
    <cofactor evidence="15">
        <name>Zn(2+)</name>
        <dbReference type="ChEBI" id="CHEBI:29105"/>
    </cofactor>
    <text evidence="15">Binds 1 zinc ion per subunit.</text>
</comment>
<evidence type="ECO:0000259" key="16">
    <source>
        <dbReference type="PROSITE" id="PS51066"/>
    </source>
</evidence>
<dbReference type="SMART" id="SM01232">
    <property type="entry name" value="H2TH"/>
    <property type="match status" value="1"/>
</dbReference>
<dbReference type="GO" id="GO:0006284">
    <property type="term" value="P:base-excision repair"/>
    <property type="evidence" value="ECO:0007669"/>
    <property type="project" value="InterPro"/>
</dbReference>
<evidence type="ECO:0000256" key="14">
    <source>
        <dbReference type="ARBA" id="ARBA00044632"/>
    </source>
</evidence>
<comment type="subunit">
    <text evidence="3 15">Monomer.</text>
</comment>
<keyword evidence="9 15" id="KW-0238">DNA-binding</keyword>
<comment type="function">
    <text evidence="15">Involved in base excision repair of DNA damaged by oxidation or by mutagenic agents. Acts as DNA glycosylase that recognizes and removes damaged bases. Has a preference for oxidized purines, such as 7,8-dihydro-8-oxoguanine (8-oxoG). Has AP (apurinic/apyrimidinic) lyase activity and introduces nicks in the DNA strand. Cleaves the DNA backbone by beta-delta elimination to generate a single-strand break at the site of the removed base with both 3'- and 5'-phosphates.</text>
</comment>
<evidence type="ECO:0000256" key="12">
    <source>
        <dbReference type="ARBA" id="ARBA00023268"/>
    </source>
</evidence>
<keyword evidence="19" id="KW-1185">Reference proteome</keyword>
<dbReference type="RefSeq" id="WP_134297979.1">
    <property type="nucleotide sequence ID" value="NZ_CP038013.1"/>
</dbReference>
<evidence type="ECO:0000256" key="6">
    <source>
        <dbReference type="ARBA" id="ARBA00022771"/>
    </source>
</evidence>
<dbReference type="PANTHER" id="PTHR22993">
    <property type="entry name" value="FORMAMIDOPYRIMIDINE-DNA GLYCOSYLASE"/>
    <property type="match status" value="1"/>
</dbReference>
<keyword evidence="4 15" id="KW-0479">Metal-binding</keyword>
<feature type="binding site" evidence="15">
    <location>
        <position position="113"/>
    </location>
    <ligand>
        <name>DNA</name>
        <dbReference type="ChEBI" id="CHEBI:16991"/>
    </ligand>
</feature>
<dbReference type="HAMAP" id="MF_00103">
    <property type="entry name" value="Fapy_DNA_glycosyl"/>
    <property type="match status" value="1"/>
</dbReference>
<dbReference type="NCBIfam" id="NF002211">
    <property type="entry name" value="PRK01103.1"/>
    <property type="match status" value="1"/>
</dbReference>
<dbReference type="PROSITE" id="PS51068">
    <property type="entry name" value="FPG_CAT"/>
    <property type="match status" value="1"/>
</dbReference>
<dbReference type="SUPFAM" id="SSF46946">
    <property type="entry name" value="S13-like H2TH domain"/>
    <property type="match status" value="1"/>
</dbReference>
<dbReference type="Proteomes" id="UP000294309">
    <property type="component" value="Chromosome"/>
</dbReference>
<protein>
    <recommendedName>
        <fullName evidence="15">Formamidopyrimidine-DNA glycosylase</fullName>
        <shortName evidence="15">Fapy-DNA glycosylase</shortName>
        <ecNumber evidence="15">3.2.2.23</ecNumber>
    </recommendedName>
    <alternativeName>
        <fullName evidence="15">DNA-(apurinic or apyrimidinic site) lyase MutM</fullName>
        <shortName evidence="15">AP lyase MutM</shortName>
        <ecNumber evidence="15">4.2.99.18</ecNumber>
    </alternativeName>
</protein>
<dbReference type="Pfam" id="PF01149">
    <property type="entry name" value="Fapy_DNA_glyco"/>
    <property type="match status" value="1"/>
</dbReference>
<feature type="binding site" evidence="15">
    <location>
        <position position="94"/>
    </location>
    <ligand>
        <name>DNA</name>
        <dbReference type="ChEBI" id="CHEBI:16991"/>
    </ligand>
</feature>
<evidence type="ECO:0000256" key="4">
    <source>
        <dbReference type="ARBA" id="ARBA00022723"/>
    </source>
</evidence>
<dbReference type="InterPro" id="IPR012319">
    <property type="entry name" value="FPG_cat"/>
</dbReference>
<dbReference type="GO" id="GO:0140078">
    <property type="term" value="F:class I DNA-(apurinic or apyrimidinic site) endonuclease activity"/>
    <property type="evidence" value="ECO:0007669"/>
    <property type="project" value="UniProtKB-EC"/>
</dbReference>
<keyword evidence="10 15" id="KW-0234">DNA repair</keyword>
<feature type="active site" description="Schiff-base intermediate with DNA" evidence="15">
    <location>
        <position position="2"/>
    </location>
</feature>
<comment type="caution">
    <text evidence="15">Lacks conserved residue(s) required for the propagation of feature annotation.</text>
</comment>
<dbReference type="SUPFAM" id="SSF57716">
    <property type="entry name" value="Glucocorticoid receptor-like (DNA-binding domain)"/>
    <property type="match status" value="1"/>
</dbReference>
<dbReference type="PROSITE" id="PS01242">
    <property type="entry name" value="ZF_FPG_1"/>
    <property type="match status" value="1"/>
</dbReference>
<sequence length="275" mass="32037">MPELPEVETVVKSLKKRVLNLIINKVEIFYPKIIKTNISVLDFQKQIENRKISDIQRIAKYIIFVLEDKVLISHLRMEGKWFLYDKNEVYDKKHVLATFHLSNNKILNYHDTRKFGTFDLQDLNDYKSNNPIKKLGPEPFVLEANSNYLYEKMSKSTRHIKTMLLDQTIIAGIGNIYADEILFDAKISPLITGNFLKPKDYQRIIESSKKILKKSIELGGTTIDSYQPEQGIDGKFQNELKVHTRKGKKCYECGNEIIKLKVNGRGTYYCKTCQY</sequence>
<feature type="domain" description="FPG-type" evidence="16">
    <location>
        <begin position="241"/>
        <end position="275"/>
    </location>
</feature>
<evidence type="ECO:0000256" key="5">
    <source>
        <dbReference type="ARBA" id="ARBA00022763"/>
    </source>
</evidence>
<evidence type="ECO:0000256" key="9">
    <source>
        <dbReference type="ARBA" id="ARBA00023125"/>
    </source>
</evidence>
<comment type="catalytic activity">
    <reaction evidence="1 15">
        <text>Hydrolysis of DNA containing ring-opened 7-methylguanine residues, releasing 2,6-diamino-4-hydroxy-5-(N-methyl)formamidopyrimidine.</text>
        <dbReference type="EC" id="3.2.2.23"/>
    </reaction>
</comment>
<evidence type="ECO:0000259" key="17">
    <source>
        <dbReference type="PROSITE" id="PS51068"/>
    </source>
</evidence>
<keyword evidence="7 15" id="KW-0378">Hydrolase</keyword>
<keyword evidence="6 15" id="KW-0863">Zinc-finger</keyword>
<dbReference type="NCBIfam" id="TIGR00577">
    <property type="entry name" value="fpg"/>
    <property type="match status" value="1"/>
</dbReference>
<comment type="similarity">
    <text evidence="2 15">Belongs to the FPG family.</text>
</comment>
<dbReference type="SMART" id="SM00898">
    <property type="entry name" value="Fapy_DNA_glyco"/>
    <property type="match status" value="1"/>
</dbReference>
<feature type="active site" description="Proton donor; for delta-elimination activity" evidence="15">
    <location>
        <position position="265"/>
    </location>
</feature>
<dbReference type="GO" id="GO:0034039">
    <property type="term" value="F:8-oxo-7,8-dihydroguanine DNA N-glycosylase activity"/>
    <property type="evidence" value="ECO:0007669"/>
    <property type="project" value="TreeGrafter"/>
</dbReference>
<dbReference type="InterPro" id="IPR010663">
    <property type="entry name" value="Znf_FPG/IleRS"/>
</dbReference>
<dbReference type="AlphaFoldDB" id="A0A4P7AJV9"/>
<evidence type="ECO:0000256" key="2">
    <source>
        <dbReference type="ARBA" id="ARBA00009409"/>
    </source>
</evidence>
<dbReference type="InterPro" id="IPR000214">
    <property type="entry name" value="Znf_DNA_glyclase/AP_lyase"/>
</dbReference>
<keyword evidence="5 15" id="KW-0227">DNA damage</keyword>
<dbReference type="InterPro" id="IPR015886">
    <property type="entry name" value="H2TH_FPG"/>
</dbReference>
<dbReference type="InterPro" id="IPR015887">
    <property type="entry name" value="DNA_glyclase_Znf_dom_DNA_BS"/>
</dbReference>
<dbReference type="EMBL" id="CP038013">
    <property type="protein sequence ID" value="QBQ08043.1"/>
    <property type="molecule type" value="Genomic_DNA"/>
</dbReference>
<keyword evidence="11 15" id="KW-0456">Lyase</keyword>
<dbReference type="EC" id="4.2.99.18" evidence="15"/>
<keyword evidence="12 15" id="KW-0511">Multifunctional enzyme</keyword>
<evidence type="ECO:0000313" key="19">
    <source>
        <dbReference type="Proteomes" id="UP000294309"/>
    </source>
</evidence>
<evidence type="ECO:0000256" key="8">
    <source>
        <dbReference type="ARBA" id="ARBA00022833"/>
    </source>
</evidence>
<evidence type="ECO:0000256" key="7">
    <source>
        <dbReference type="ARBA" id="ARBA00022801"/>
    </source>
</evidence>
<evidence type="ECO:0000256" key="3">
    <source>
        <dbReference type="ARBA" id="ARBA00011245"/>
    </source>
</evidence>
<dbReference type="OrthoDB" id="9800855at2"/>
<evidence type="ECO:0000256" key="15">
    <source>
        <dbReference type="HAMAP-Rule" id="MF_00103"/>
    </source>
</evidence>
<dbReference type="Gene3D" id="1.10.8.50">
    <property type="match status" value="1"/>
</dbReference>
<dbReference type="GO" id="GO:0008270">
    <property type="term" value="F:zinc ion binding"/>
    <property type="evidence" value="ECO:0007669"/>
    <property type="project" value="UniProtKB-UniRule"/>
</dbReference>
<evidence type="ECO:0000256" key="1">
    <source>
        <dbReference type="ARBA" id="ARBA00001668"/>
    </source>
</evidence>
<dbReference type="FunFam" id="1.10.8.50:FF:000003">
    <property type="entry name" value="Formamidopyrimidine-DNA glycosylase"/>
    <property type="match status" value="1"/>
</dbReference>
<feature type="active site" description="Proton donor" evidence="15">
    <location>
        <position position="3"/>
    </location>
</feature>
<keyword evidence="13 15" id="KW-0326">Glycosidase</keyword>
<feature type="domain" description="Formamidopyrimidine-DNA glycosylase catalytic" evidence="17">
    <location>
        <begin position="2"/>
        <end position="116"/>
    </location>
</feature>
<proteinExistence type="inferred from homology"/>
<reference evidence="18 19" key="1">
    <citation type="submission" date="2019-03" db="EMBL/GenBank/DDBJ databases">
        <title>Complete genome sequence of Spiroplasma gladiatoris TG-1 (DSM 22552).</title>
        <authorList>
            <person name="Lin Y.-C."/>
            <person name="Chou L."/>
            <person name="Kuo C.-H."/>
        </authorList>
    </citation>
    <scope>NUCLEOTIDE SEQUENCE [LARGE SCALE GENOMIC DNA]</scope>
    <source>
        <strain evidence="18 19">TG-1</strain>
    </source>
</reference>
<dbReference type="Gene3D" id="3.20.190.10">
    <property type="entry name" value="MutM-like, N-terminal"/>
    <property type="match status" value="1"/>
</dbReference>